<evidence type="ECO:0000256" key="3">
    <source>
        <dbReference type="ARBA" id="ARBA00022960"/>
    </source>
</evidence>
<dbReference type="PANTHER" id="PTHR36174">
    <property type="entry name" value="LIPID II:GLYCINE GLYCYLTRANSFERASE"/>
    <property type="match status" value="1"/>
</dbReference>
<evidence type="ECO:0000256" key="1">
    <source>
        <dbReference type="ARBA" id="ARBA00009943"/>
    </source>
</evidence>
<evidence type="ECO:0000313" key="8">
    <source>
        <dbReference type="Proteomes" id="UP001597294"/>
    </source>
</evidence>
<evidence type="ECO:0000256" key="6">
    <source>
        <dbReference type="ARBA" id="ARBA00023316"/>
    </source>
</evidence>
<dbReference type="SUPFAM" id="SSF55729">
    <property type="entry name" value="Acyl-CoA N-acyltransferases (Nat)"/>
    <property type="match status" value="2"/>
</dbReference>
<comment type="caution">
    <text evidence="7">The sequence shown here is derived from an EMBL/GenBank/DDBJ whole genome shotgun (WGS) entry which is preliminary data.</text>
</comment>
<protein>
    <submittedName>
        <fullName evidence="7">Lipid II:glycine glycyltransferase FemX</fullName>
    </submittedName>
</protein>
<dbReference type="InterPro" id="IPR050644">
    <property type="entry name" value="PG_Glycine_Bridge_Synth"/>
</dbReference>
<dbReference type="Proteomes" id="UP001597294">
    <property type="component" value="Unassembled WGS sequence"/>
</dbReference>
<dbReference type="Gene3D" id="3.40.630.30">
    <property type="match status" value="1"/>
</dbReference>
<name>A0ABW5BIB9_9PROT</name>
<sequence>MPDKSLNTPIDTTVEIKWNHVSVKEWRKLVRKVEKSNLLQSWPYAQAALVTERMVGKFATIHYNNRIVGICQVLEQRMLKVFHKVRLYRGPLWIEDNIPDHVQDAFWTEIRNKYPKRPWRFTYFLPEISASEEHHSKLEELGLSRIDTDGYSSIWLDLDKSEDELKANLKPNWRNPLNQSYKKGLSLEVDTQGVHLAWLLALNEMDKLLKEFKGPSPALLSSLKRFTKDRNDFLLLRAIEKGTPVGAILVILHEASATYLVGWNSPDGRKLKAHNYLIWNAVLELKKRNIKWLDLGGINTKEAAGVTAFKRGLGGQEFTLTGSYN</sequence>
<dbReference type="PROSITE" id="PS51191">
    <property type="entry name" value="FEMABX"/>
    <property type="match status" value="1"/>
</dbReference>
<gene>
    <name evidence="7" type="ORF">ACFSKO_06675</name>
</gene>
<dbReference type="RefSeq" id="WP_380249740.1">
    <property type="nucleotide sequence ID" value="NZ_JBHUII010000003.1"/>
</dbReference>
<evidence type="ECO:0000256" key="5">
    <source>
        <dbReference type="ARBA" id="ARBA00023315"/>
    </source>
</evidence>
<dbReference type="PANTHER" id="PTHR36174:SF1">
    <property type="entry name" value="LIPID II:GLYCINE GLYCYLTRANSFERASE"/>
    <property type="match status" value="1"/>
</dbReference>
<keyword evidence="6" id="KW-0961">Cell wall biogenesis/degradation</keyword>
<keyword evidence="2" id="KW-0808">Transferase</keyword>
<comment type="similarity">
    <text evidence="1">Belongs to the FemABX family.</text>
</comment>
<evidence type="ECO:0000256" key="4">
    <source>
        <dbReference type="ARBA" id="ARBA00022984"/>
    </source>
</evidence>
<dbReference type="InterPro" id="IPR003447">
    <property type="entry name" value="FEMABX"/>
</dbReference>
<evidence type="ECO:0000313" key="7">
    <source>
        <dbReference type="EMBL" id="MFD2205284.1"/>
    </source>
</evidence>
<dbReference type="Pfam" id="PF02388">
    <property type="entry name" value="FemAB"/>
    <property type="match status" value="1"/>
</dbReference>
<keyword evidence="4" id="KW-0573">Peptidoglycan synthesis</keyword>
<proteinExistence type="inferred from homology"/>
<dbReference type="InterPro" id="IPR016181">
    <property type="entry name" value="Acyl_CoA_acyltransferase"/>
</dbReference>
<accession>A0ABW5BIB9</accession>
<organism evidence="7 8">
    <name type="scientific">Kiloniella antarctica</name>
    <dbReference type="NCBI Taxonomy" id="1550907"/>
    <lineage>
        <taxon>Bacteria</taxon>
        <taxon>Pseudomonadati</taxon>
        <taxon>Pseudomonadota</taxon>
        <taxon>Alphaproteobacteria</taxon>
        <taxon>Rhodospirillales</taxon>
        <taxon>Kiloniellaceae</taxon>
        <taxon>Kiloniella</taxon>
    </lineage>
</organism>
<keyword evidence="3" id="KW-0133">Cell shape</keyword>
<reference evidence="8" key="1">
    <citation type="journal article" date="2019" name="Int. J. Syst. Evol. Microbiol.">
        <title>The Global Catalogue of Microorganisms (GCM) 10K type strain sequencing project: providing services to taxonomists for standard genome sequencing and annotation.</title>
        <authorList>
            <consortium name="The Broad Institute Genomics Platform"/>
            <consortium name="The Broad Institute Genome Sequencing Center for Infectious Disease"/>
            <person name="Wu L."/>
            <person name="Ma J."/>
        </authorList>
    </citation>
    <scope>NUCLEOTIDE SEQUENCE [LARGE SCALE GENOMIC DNA]</scope>
    <source>
        <strain evidence="8">CGMCC 4.7192</strain>
    </source>
</reference>
<keyword evidence="8" id="KW-1185">Reference proteome</keyword>
<keyword evidence="5" id="KW-0012">Acyltransferase</keyword>
<evidence type="ECO:0000256" key="2">
    <source>
        <dbReference type="ARBA" id="ARBA00022679"/>
    </source>
</evidence>
<dbReference type="EMBL" id="JBHUII010000003">
    <property type="protein sequence ID" value="MFD2205284.1"/>
    <property type="molecule type" value="Genomic_DNA"/>
</dbReference>